<evidence type="ECO:0000313" key="2">
    <source>
        <dbReference type="Proteomes" id="UP000216189"/>
    </source>
</evidence>
<organism evidence="1 2">
    <name type="scientific">Segatella bryantii</name>
    <name type="common">Prevotella bryantii</name>
    <dbReference type="NCBI Taxonomy" id="77095"/>
    <lineage>
        <taxon>Bacteria</taxon>
        <taxon>Pseudomonadati</taxon>
        <taxon>Bacteroidota</taxon>
        <taxon>Bacteroidia</taxon>
        <taxon>Bacteroidales</taxon>
        <taxon>Prevotellaceae</taxon>
        <taxon>Segatella</taxon>
    </lineage>
</organism>
<gene>
    <name evidence="1" type="ORF">CIK91_04510</name>
</gene>
<comment type="caution">
    <text evidence="1">The sequence shown here is derived from an EMBL/GenBank/DDBJ whole genome shotgun (WGS) entry which is preliminary data.</text>
</comment>
<sequence>MDYFKRNFKKKNSIITITNKYKISIFISFLKFVEQSGDLWGKMCNFEPSFLLIMYACDL</sequence>
<dbReference type="EMBL" id="NPJF01000026">
    <property type="protein sequence ID" value="OYP55615.1"/>
    <property type="molecule type" value="Genomic_DNA"/>
</dbReference>
<dbReference type="Proteomes" id="UP000216189">
    <property type="component" value="Unassembled WGS sequence"/>
</dbReference>
<proteinExistence type="predicted"/>
<accession>A0ABX4EHM6</accession>
<reference evidence="1 2" key="1">
    <citation type="submission" date="2017-08" db="EMBL/GenBank/DDBJ databases">
        <title>Comparative genomics of non-oral Prevotella species.</title>
        <authorList>
            <person name="Accetto T."/>
            <person name="Nograsek B."/>
            <person name="Avgustin G."/>
        </authorList>
    </citation>
    <scope>NUCLEOTIDE SEQUENCE [LARGE SCALE GENOMIC DNA]</scope>
    <source>
        <strain evidence="1 2">TC1-1</strain>
    </source>
</reference>
<keyword evidence="2" id="KW-1185">Reference proteome</keyword>
<protein>
    <submittedName>
        <fullName evidence="1">Uncharacterized protein</fullName>
    </submittedName>
</protein>
<name>A0ABX4EHM6_SEGBR</name>
<evidence type="ECO:0000313" key="1">
    <source>
        <dbReference type="EMBL" id="OYP55615.1"/>
    </source>
</evidence>